<dbReference type="OrthoDB" id="3120620at2759"/>
<comment type="caution">
    <text evidence="2">The sequence shown here is derived from an EMBL/GenBank/DDBJ whole genome shotgun (WGS) entry which is preliminary data.</text>
</comment>
<keyword evidence="1" id="KW-1133">Transmembrane helix</keyword>
<keyword evidence="3" id="KW-1185">Reference proteome</keyword>
<dbReference type="Proteomes" id="UP000807342">
    <property type="component" value="Unassembled WGS sequence"/>
</dbReference>
<dbReference type="AlphaFoldDB" id="A0A9P6BWE6"/>
<dbReference type="EMBL" id="MU152504">
    <property type="protein sequence ID" value="KAF9440468.1"/>
    <property type="molecule type" value="Genomic_DNA"/>
</dbReference>
<protein>
    <submittedName>
        <fullName evidence="2">Uncharacterized protein</fullName>
    </submittedName>
</protein>
<evidence type="ECO:0000256" key="1">
    <source>
        <dbReference type="SAM" id="Phobius"/>
    </source>
</evidence>
<sequence>MSAHIVIETEQELLQLIAINVWNIWTGKWVGINSIYLLCWYIPFFAILLGLFCLNFQECSSEIYASVWFSIFGLIISELDALQLKPIKSLVHVVIPIPILSCNICGPVPVVALSCQIITLAIDTVIMCMVIWGTVRKYCTHTTNILLKKIYQDAVKYFCGNCSSRMILELKEYGNHMSSFSQDLTYPMSGLSMIFLACNPQGNCEEA</sequence>
<evidence type="ECO:0000313" key="2">
    <source>
        <dbReference type="EMBL" id="KAF9440468.1"/>
    </source>
</evidence>
<feature type="transmembrane region" description="Helical" evidence="1">
    <location>
        <begin position="63"/>
        <end position="82"/>
    </location>
</feature>
<organism evidence="2 3">
    <name type="scientific">Macrolepiota fuliginosa MF-IS2</name>
    <dbReference type="NCBI Taxonomy" id="1400762"/>
    <lineage>
        <taxon>Eukaryota</taxon>
        <taxon>Fungi</taxon>
        <taxon>Dikarya</taxon>
        <taxon>Basidiomycota</taxon>
        <taxon>Agaricomycotina</taxon>
        <taxon>Agaricomycetes</taxon>
        <taxon>Agaricomycetidae</taxon>
        <taxon>Agaricales</taxon>
        <taxon>Agaricineae</taxon>
        <taxon>Agaricaceae</taxon>
        <taxon>Macrolepiota</taxon>
    </lineage>
</organism>
<name>A0A9P6BWE6_9AGAR</name>
<keyword evidence="1" id="KW-0812">Transmembrane</keyword>
<feature type="transmembrane region" description="Helical" evidence="1">
    <location>
        <begin position="117"/>
        <end position="135"/>
    </location>
</feature>
<proteinExistence type="predicted"/>
<feature type="transmembrane region" description="Helical" evidence="1">
    <location>
        <begin position="35"/>
        <end position="57"/>
    </location>
</feature>
<accession>A0A9P6BWE6</accession>
<gene>
    <name evidence="2" type="ORF">P691DRAFT_782272</name>
</gene>
<evidence type="ECO:0000313" key="3">
    <source>
        <dbReference type="Proteomes" id="UP000807342"/>
    </source>
</evidence>
<keyword evidence="1" id="KW-0472">Membrane</keyword>
<reference evidence="2" key="1">
    <citation type="submission" date="2020-11" db="EMBL/GenBank/DDBJ databases">
        <authorList>
            <consortium name="DOE Joint Genome Institute"/>
            <person name="Ahrendt S."/>
            <person name="Riley R."/>
            <person name="Andreopoulos W."/>
            <person name="Labutti K."/>
            <person name="Pangilinan J."/>
            <person name="Ruiz-Duenas F.J."/>
            <person name="Barrasa J.M."/>
            <person name="Sanchez-Garcia M."/>
            <person name="Camarero S."/>
            <person name="Miyauchi S."/>
            <person name="Serrano A."/>
            <person name="Linde D."/>
            <person name="Babiker R."/>
            <person name="Drula E."/>
            <person name="Ayuso-Fernandez I."/>
            <person name="Pacheco R."/>
            <person name="Padilla G."/>
            <person name="Ferreira P."/>
            <person name="Barriuso J."/>
            <person name="Kellner H."/>
            <person name="Castanera R."/>
            <person name="Alfaro M."/>
            <person name="Ramirez L."/>
            <person name="Pisabarro A.G."/>
            <person name="Kuo A."/>
            <person name="Tritt A."/>
            <person name="Lipzen A."/>
            <person name="He G."/>
            <person name="Yan M."/>
            <person name="Ng V."/>
            <person name="Cullen D."/>
            <person name="Martin F."/>
            <person name="Rosso M.-N."/>
            <person name="Henrissat B."/>
            <person name="Hibbett D."/>
            <person name="Martinez A.T."/>
            <person name="Grigoriev I.V."/>
        </authorList>
    </citation>
    <scope>NUCLEOTIDE SEQUENCE</scope>
    <source>
        <strain evidence="2">MF-IS2</strain>
    </source>
</reference>